<evidence type="ECO:0000256" key="2">
    <source>
        <dbReference type="ARBA" id="ARBA00023034"/>
    </source>
</evidence>
<feature type="region of interest" description="Disordered" evidence="5">
    <location>
        <begin position="481"/>
        <end position="501"/>
    </location>
</feature>
<dbReference type="EMBL" id="LUGH01000132">
    <property type="protein sequence ID" value="OBZ88771.1"/>
    <property type="molecule type" value="Genomic_DNA"/>
</dbReference>
<proteinExistence type="predicted"/>
<dbReference type="Pfam" id="PF12329">
    <property type="entry name" value="TMF_DNA_bd"/>
    <property type="match status" value="1"/>
</dbReference>
<sequence>MGNILGYALSSTKQQENHVELSRAMLPSEDTLIKAMNQYSQQLSTMQSASNICFYLLSKAYIINMLDEAQLTSYRQYSSLDIDQLHLLELVCKAPCSDTDTFPQANHLIDPLKESFQSNDINNVFRSIQVMKNIKETSLTTSDYRLLDILEYMAKMCSTTKKQPFDYWLTVLDMLFRGSNVKLSSETIVFQCLCQDTTSSQQKPVEIAFCCQTKDKMTESHNILINKSILSHLQNNYDKDIYVIGLQLTAQCMNFTLFYMNNKGSKYSVILSGFFGSNEATSKWGGYFKQAISNVETTFDSLLEQPNEQQQQLQSKPDKETETETYVDPITGMVTTVERPKKKKPPVPTASPRSSQDLSSRLAAVMADKKPSTSPSPSIKAESLEAETKKDTTDIPSEPTPSSDEKKELDTQPPADPSDESETTVEKPIEIEDKKRQMDRILEQRETQLFQAMETIAKLHDQIHQMQEETDQKQTLIQQLETEKDQLAQENSQAGSAPQLMKSVKRLESTVEDLKRQLADKDDKLQGLLQEGEKLSKAELKHTTTIKKLRGEKSEAEKSVNELTKKLEKAQADLALSAEKETKLTEQEKKLQASVKLLNDLTEQQTRHINKLESEKQQLTKKLSETEVALKTTTDSIEQEKQKAQIEAEQVNAAALEKEIKANDRLHKELTKQQQDAELLEAKLRKEVRELQIALQAVEEQAGTREDQLRKEVADLQLRLQLSDTKMDDLTVHVDEATAPLLRQIEQLQTQHAIAIKSRDEAEQRMMARMQAAEQEQKKTVEKEEQLQKDLIELKQQLDEANAERDRLASALATAQTELESSHHQQKQLEEKIVILRKEKQALADKEVRDQEGLKTQYQRLMKERLNEERKQFEIKLKAATVSATAPVEQQTEESLLQHRRTPSISSRSSFDSSSTPTNVLVDRLQSTIRQLENQLSFYQAQLSSSSQSRDELSEEVLNLSREVDELRKQARQTRDLQERYQQLDSRYQTLLELLGERTEQVEELKADLTDVKEMYKSQILDLVQKLDQIKKK</sequence>
<dbReference type="PANTHER" id="PTHR46515">
    <property type="entry name" value="TATA ELEMENT MODULATORY FACTOR TMF1"/>
    <property type="match status" value="1"/>
</dbReference>
<feature type="region of interest" description="Disordered" evidence="5">
    <location>
        <begin position="306"/>
        <end position="442"/>
    </location>
</feature>
<dbReference type="STRING" id="101091.A0A1C7NI43"/>
<dbReference type="GO" id="GO:0005783">
    <property type="term" value="C:endoplasmic reticulum"/>
    <property type="evidence" value="ECO:0007669"/>
    <property type="project" value="TreeGrafter"/>
</dbReference>
<protein>
    <submittedName>
        <fullName evidence="7">TATA element modulatory factor</fullName>
    </submittedName>
</protein>
<feature type="coiled-coil region" evidence="4">
    <location>
        <begin position="745"/>
        <end position="883"/>
    </location>
</feature>
<dbReference type="GO" id="GO:0005794">
    <property type="term" value="C:Golgi apparatus"/>
    <property type="evidence" value="ECO:0007669"/>
    <property type="project" value="UniProtKB-SubCell"/>
</dbReference>
<evidence type="ECO:0000256" key="3">
    <source>
        <dbReference type="ARBA" id="ARBA00023054"/>
    </source>
</evidence>
<comment type="caution">
    <text evidence="7">The sequence shown here is derived from an EMBL/GenBank/DDBJ whole genome shotgun (WGS) entry which is preliminary data.</text>
</comment>
<keyword evidence="2" id="KW-0333">Golgi apparatus</keyword>
<evidence type="ECO:0000313" key="8">
    <source>
        <dbReference type="Proteomes" id="UP000093000"/>
    </source>
</evidence>
<keyword evidence="8" id="KW-1185">Reference proteome</keyword>
<reference evidence="7 8" key="1">
    <citation type="submission" date="2016-03" db="EMBL/GenBank/DDBJ databases">
        <title>Choanephora cucurbitarum.</title>
        <authorList>
            <person name="Min B."/>
            <person name="Park H."/>
            <person name="Park J.-H."/>
            <person name="Shin H.-D."/>
            <person name="Choi I.-G."/>
        </authorList>
    </citation>
    <scope>NUCLEOTIDE SEQUENCE [LARGE SCALE GENOMIC DNA]</scope>
    <source>
        <strain evidence="7 8">KUS-F28377</strain>
    </source>
</reference>
<dbReference type="Gene3D" id="1.10.287.1490">
    <property type="match status" value="1"/>
</dbReference>
<keyword evidence="3 4" id="KW-0175">Coiled coil</keyword>
<evidence type="ECO:0000259" key="6">
    <source>
        <dbReference type="Pfam" id="PF12325"/>
    </source>
</evidence>
<name>A0A1C7NI43_9FUNG</name>
<comment type="subcellular location">
    <subcellularLocation>
        <location evidence="1">Golgi apparatus</location>
    </subcellularLocation>
</comment>
<evidence type="ECO:0000256" key="4">
    <source>
        <dbReference type="SAM" id="Coils"/>
    </source>
</evidence>
<feature type="domain" description="TATA element modulatory factor 1 TATA binding" evidence="6">
    <location>
        <begin position="913"/>
        <end position="1022"/>
    </location>
</feature>
<dbReference type="InterPro" id="IPR052602">
    <property type="entry name" value="Growth_transcription_reg"/>
</dbReference>
<feature type="compositionally biased region" description="Basic and acidic residues" evidence="5">
    <location>
        <begin position="424"/>
        <end position="442"/>
    </location>
</feature>
<evidence type="ECO:0000256" key="5">
    <source>
        <dbReference type="SAM" id="MobiDB-lite"/>
    </source>
</evidence>
<feature type="compositionally biased region" description="Polar residues" evidence="5">
    <location>
        <begin position="883"/>
        <end position="895"/>
    </location>
</feature>
<dbReference type="OrthoDB" id="74178at2759"/>
<dbReference type="InParanoid" id="A0A1C7NI43"/>
<dbReference type="Pfam" id="PF12325">
    <property type="entry name" value="TMF_TATA_bd"/>
    <property type="match status" value="1"/>
</dbReference>
<dbReference type="Proteomes" id="UP000093000">
    <property type="component" value="Unassembled WGS sequence"/>
</dbReference>
<feature type="region of interest" description="Disordered" evidence="5">
    <location>
        <begin position="883"/>
        <end position="918"/>
    </location>
</feature>
<evidence type="ECO:0000256" key="1">
    <source>
        <dbReference type="ARBA" id="ARBA00004555"/>
    </source>
</evidence>
<dbReference type="FunCoup" id="A0A1C7NI43">
    <property type="interactions" value="156"/>
</dbReference>
<dbReference type="InterPro" id="IPR022091">
    <property type="entry name" value="TMF_TATA-bd"/>
</dbReference>
<accession>A0A1C7NI43</accession>
<dbReference type="PANTHER" id="PTHR46515:SF1">
    <property type="entry name" value="TATA ELEMENT MODULATORY FACTOR"/>
    <property type="match status" value="1"/>
</dbReference>
<dbReference type="InterPro" id="IPR022092">
    <property type="entry name" value="TMF_DNA-bd"/>
</dbReference>
<feature type="compositionally biased region" description="Low complexity" evidence="5">
    <location>
        <begin position="904"/>
        <end position="915"/>
    </location>
</feature>
<feature type="compositionally biased region" description="Basic and acidic residues" evidence="5">
    <location>
        <begin position="382"/>
        <end position="393"/>
    </location>
</feature>
<organism evidence="7 8">
    <name type="scientific">Choanephora cucurbitarum</name>
    <dbReference type="NCBI Taxonomy" id="101091"/>
    <lineage>
        <taxon>Eukaryota</taxon>
        <taxon>Fungi</taxon>
        <taxon>Fungi incertae sedis</taxon>
        <taxon>Mucoromycota</taxon>
        <taxon>Mucoromycotina</taxon>
        <taxon>Mucoromycetes</taxon>
        <taxon>Mucorales</taxon>
        <taxon>Mucorineae</taxon>
        <taxon>Choanephoraceae</taxon>
        <taxon>Choanephoroideae</taxon>
        <taxon>Choanephora</taxon>
    </lineage>
</organism>
<gene>
    <name evidence="7" type="primary">Tmf1</name>
    <name evidence="7" type="ORF">A0J61_03178</name>
</gene>
<feature type="coiled-coil region" evidence="4">
    <location>
        <begin position="922"/>
        <end position="1033"/>
    </location>
</feature>
<dbReference type="AlphaFoldDB" id="A0A1C7NI43"/>
<evidence type="ECO:0000313" key="7">
    <source>
        <dbReference type="EMBL" id="OBZ88771.1"/>
    </source>
</evidence>